<comment type="subcellular location">
    <subcellularLocation>
        <location evidence="1">Cell outer membrane</location>
    </subcellularLocation>
</comment>
<sequence>MKIDRNIFIIILLLVSLSSCDKWLDVSPKNQVTDEELFKNGEGFRNALNGVYEMLSSQELYGRELSWGFLSVLAQTYDDNDIEQAYSGLVKYQYGLAGNKEIISTIWSKSYKAIANCNKLISEIEGKKGSFFELGDAEKNLIMGEAFALRAFIHFDLLRLFAPAPVTGDGGSYIPYFNVYPSKFEGKKTVSQIMELVIQDFLTAKDLVASYDTVYNKWYMASPEARLQVSDAAEGGRFFTLRGGRMNYMAIQGLLARAYMYAGDLTNAEKYCRGILTRYVSDEGGEDRIDFTEKNFVSTVDKKFYVKYWNDIIFALYDDHLLEKIADFKTSTKAGMYVKDWDAMFTGRNDGLDYRAYQRQPIPGSSNVVTKKWLDLDTDEQLVHAQEPLIPVLRLSEIYYILSECLVAKEATKAEGVAYMNKVRAKRGALREISADNYTDELIWEGKKEYLAEGQAFFLFKRLNRPIVSGTQIIQMDKSKFVLPVPENENIY</sequence>
<evidence type="ECO:0000313" key="10">
    <source>
        <dbReference type="Proteomes" id="UP000031937"/>
    </source>
</evidence>
<dbReference type="Pfam" id="PF14322">
    <property type="entry name" value="SusD-like_3"/>
    <property type="match status" value="1"/>
</dbReference>
<dbReference type="RefSeq" id="WP_041503022.1">
    <property type="nucleotide sequence ID" value="NZ_JPIT01000018.1"/>
</dbReference>
<keyword evidence="5" id="KW-0998">Cell outer membrane</keyword>
<gene>
    <name evidence="8" type="ORF">BA92_13285</name>
    <name evidence="9" type="ORF">IE90_06270</name>
</gene>
<dbReference type="SUPFAM" id="SSF48452">
    <property type="entry name" value="TPR-like"/>
    <property type="match status" value="1"/>
</dbReference>
<dbReference type="EMBL" id="JPIT01000018">
    <property type="protein sequence ID" value="KIO45045.1"/>
    <property type="molecule type" value="Genomic_DNA"/>
</dbReference>
<proteinExistence type="inferred from homology"/>
<comment type="caution">
    <text evidence="8">The sequence shown here is derived from an EMBL/GenBank/DDBJ whole genome shotgun (WGS) entry which is preliminary data.</text>
</comment>
<evidence type="ECO:0008006" key="12">
    <source>
        <dbReference type="Google" id="ProtNLM"/>
    </source>
</evidence>
<feature type="domain" description="RagB/SusD" evidence="6">
    <location>
        <begin position="319"/>
        <end position="458"/>
    </location>
</feature>
<comment type="similarity">
    <text evidence="2">Belongs to the SusD family.</text>
</comment>
<evidence type="ECO:0000259" key="7">
    <source>
        <dbReference type="Pfam" id="PF14322"/>
    </source>
</evidence>
<dbReference type="Gene3D" id="1.25.40.390">
    <property type="match status" value="1"/>
</dbReference>
<feature type="domain" description="SusD-like N-terminal" evidence="7">
    <location>
        <begin position="22"/>
        <end position="210"/>
    </location>
</feature>
<evidence type="ECO:0000313" key="9">
    <source>
        <dbReference type="EMBL" id="KIO45045.1"/>
    </source>
</evidence>
<dbReference type="GO" id="GO:0009279">
    <property type="term" value="C:cell outer membrane"/>
    <property type="evidence" value="ECO:0007669"/>
    <property type="project" value="UniProtKB-SubCell"/>
</dbReference>
<dbReference type="Proteomes" id="UP000031937">
    <property type="component" value="Unassembled WGS sequence"/>
</dbReference>
<evidence type="ECO:0000313" key="11">
    <source>
        <dbReference type="Proteomes" id="UP000031980"/>
    </source>
</evidence>
<accession>A0A0C3N9Y2</accession>
<dbReference type="Proteomes" id="UP000031980">
    <property type="component" value="Unassembled WGS sequence"/>
</dbReference>
<organism evidence="8 11">
    <name type="scientific">Sanguibacteroides justesenii</name>
    <dbReference type="NCBI Taxonomy" id="1547597"/>
    <lineage>
        <taxon>Bacteria</taxon>
        <taxon>Pseudomonadati</taxon>
        <taxon>Bacteroidota</taxon>
        <taxon>Bacteroidia</taxon>
        <taxon>Bacteroidales</taxon>
        <taxon>Porphyromonadaceae</taxon>
        <taxon>Sanguibacteroides</taxon>
    </lineage>
</organism>
<evidence type="ECO:0000256" key="2">
    <source>
        <dbReference type="ARBA" id="ARBA00006275"/>
    </source>
</evidence>
<protein>
    <recommendedName>
        <fullName evidence="12">RagB/SusD family nutrient uptake outer membrane protein</fullName>
    </recommendedName>
</protein>
<keyword evidence="3" id="KW-0732">Signal</keyword>
<dbReference type="InterPro" id="IPR033985">
    <property type="entry name" value="SusD-like_N"/>
</dbReference>
<evidence type="ECO:0000256" key="4">
    <source>
        <dbReference type="ARBA" id="ARBA00023136"/>
    </source>
</evidence>
<evidence type="ECO:0000313" key="8">
    <source>
        <dbReference type="EMBL" id="KIO42837.1"/>
    </source>
</evidence>
<keyword evidence="11" id="KW-1185">Reference proteome</keyword>
<keyword evidence="4" id="KW-0472">Membrane</keyword>
<evidence type="ECO:0000256" key="5">
    <source>
        <dbReference type="ARBA" id="ARBA00023237"/>
    </source>
</evidence>
<dbReference type="Pfam" id="PF07980">
    <property type="entry name" value="SusD_RagB"/>
    <property type="match status" value="1"/>
</dbReference>
<evidence type="ECO:0000259" key="6">
    <source>
        <dbReference type="Pfam" id="PF07980"/>
    </source>
</evidence>
<name>A0A0C3N9Y2_9PORP</name>
<dbReference type="InterPro" id="IPR012944">
    <property type="entry name" value="SusD_RagB_dom"/>
</dbReference>
<reference evidence="9 10" key="2">
    <citation type="submission" date="2014-07" db="EMBL/GenBank/DDBJ databases">
        <title>Porphyromonadaceae bacterium OUH 334697 = ATCC BAA-2682 = DSM 28341 draft genome.</title>
        <authorList>
            <person name="Sydenham T.V."/>
            <person name="Hasman H."/>
            <person name="Justesen U.S."/>
        </authorList>
    </citation>
    <scope>NUCLEOTIDE SEQUENCE [LARGE SCALE GENOMIC DNA]</scope>
    <source>
        <strain evidence="9 10">OUH 334697</strain>
    </source>
</reference>
<evidence type="ECO:0000256" key="3">
    <source>
        <dbReference type="ARBA" id="ARBA00022729"/>
    </source>
</evidence>
<reference evidence="8 11" key="1">
    <citation type="submission" date="2014-07" db="EMBL/GenBank/DDBJ databases">
        <title>Porphyromonadaceae bacterium OUH 308042 = ATCC BAA-2681 = DSM 28342 draft genome.</title>
        <authorList>
            <person name="Sydenham T.V."/>
            <person name="Hasman H."/>
            <person name="Justensen U.S."/>
        </authorList>
    </citation>
    <scope>NUCLEOTIDE SEQUENCE [LARGE SCALE GENOMIC DNA]</scope>
    <source>
        <strain evidence="8 11">OUH 308042</strain>
    </source>
</reference>
<dbReference type="PROSITE" id="PS51257">
    <property type="entry name" value="PROKAR_LIPOPROTEIN"/>
    <property type="match status" value="1"/>
</dbReference>
<dbReference type="AlphaFoldDB" id="A0A0C3N9Y2"/>
<evidence type="ECO:0000256" key="1">
    <source>
        <dbReference type="ARBA" id="ARBA00004442"/>
    </source>
</evidence>
<dbReference type="EMBL" id="JPIU01000049">
    <property type="protein sequence ID" value="KIO42837.1"/>
    <property type="molecule type" value="Genomic_DNA"/>
</dbReference>
<dbReference type="InterPro" id="IPR011990">
    <property type="entry name" value="TPR-like_helical_dom_sf"/>
</dbReference>